<feature type="region of interest" description="Disordered" evidence="9">
    <location>
        <begin position="294"/>
        <end position="321"/>
    </location>
</feature>
<dbReference type="InterPro" id="IPR007504">
    <property type="entry name" value="H/ACA_rnp_Gar1/Naf1"/>
</dbReference>
<dbReference type="PANTHER" id="PTHR31633">
    <property type="entry name" value="H/ACA RIBONUCLEOPROTEIN COMPLEX NON-CORE SUBUNIT NAF1"/>
    <property type="match status" value="1"/>
</dbReference>
<dbReference type="Pfam" id="PF04410">
    <property type="entry name" value="Gar1"/>
    <property type="match status" value="1"/>
</dbReference>
<keyword evidence="4" id="KW-0690">Ribosome biogenesis</keyword>
<dbReference type="GO" id="GO:0000493">
    <property type="term" value="P:box H/ACA snoRNP assembly"/>
    <property type="evidence" value="ECO:0007669"/>
    <property type="project" value="InterPro"/>
</dbReference>
<feature type="region of interest" description="Disordered" evidence="9">
    <location>
        <begin position="27"/>
        <end position="124"/>
    </location>
</feature>
<feature type="region of interest" description="Disordered" evidence="9">
    <location>
        <begin position="338"/>
        <end position="506"/>
    </location>
</feature>
<dbReference type="GO" id="GO:0005634">
    <property type="term" value="C:nucleus"/>
    <property type="evidence" value="ECO:0007669"/>
    <property type="project" value="UniProtKB-SubCell"/>
</dbReference>
<evidence type="ECO:0000256" key="4">
    <source>
        <dbReference type="ARBA" id="ARBA00022517"/>
    </source>
</evidence>
<dbReference type="GO" id="GO:0001522">
    <property type="term" value="P:pseudouridine synthesis"/>
    <property type="evidence" value="ECO:0007669"/>
    <property type="project" value="InterPro"/>
</dbReference>
<dbReference type="Gene3D" id="2.40.10.230">
    <property type="entry name" value="Probable tRNA pseudouridine synthase domain"/>
    <property type="match status" value="1"/>
</dbReference>
<feature type="compositionally biased region" description="Polar residues" evidence="9">
    <location>
        <begin position="539"/>
        <end position="549"/>
    </location>
</feature>
<dbReference type="STRING" id="180088.A0A1J8R042"/>
<dbReference type="GO" id="GO:0006364">
    <property type="term" value="P:rRNA processing"/>
    <property type="evidence" value="ECO:0007669"/>
    <property type="project" value="UniProtKB-KW"/>
</dbReference>
<feature type="compositionally biased region" description="Basic and acidic residues" evidence="9">
    <location>
        <begin position="407"/>
        <end position="437"/>
    </location>
</feature>
<dbReference type="AlphaFoldDB" id="A0A1J8R042"/>
<comment type="caution">
    <text evidence="10">The sequence shown here is derived from an EMBL/GenBank/DDBJ whole genome shotgun (WGS) entry which is preliminary data.</text>
</comment>
<feature type="compositionally biased region" description="Low complexity" evidence="9">
    <location>
        <begin position="495"/>
        <end position="506"/>
    </location>
</feature>
<keyword evidence="8" id="KW-0539">Nucleus</keyword>
<feature type="compositionally biased region" description="Polar residues" evidence="9">
    <location>
        <begin position="439"/>
        <end position="454"/>
    </location>
</feature>
<dbReference type="InterPro" id="IPR040309">
    <property type="entry name" value="Naf1"/>
</dbReference>
<dbReference type="GO" id="GO:0005732">
    <property type="term" value="C:sno(s)RNA-containing ribonucleoprotein complex"/>
    <property type="evidence" value="ECO:0007669"/>
    <property type="project" value="InterPro"/>
</dbReference>
<evidence type="ECO:0000256" key="7">
    <source>
        <dbReference type="ARBA" id="ARBA00022884"/>
    </source>
</evidence>
<comment type="similarity">
    <text evidence="2">Belongs to the NAF1 family.</text>
</comment>
<keyword evidence="6" id="KW-0597">Phosphoprotein</keyword>
<dbReference type="GO" id="GO:0003723">
    <property type="term" value="F:RNA binding"/>
    <property type="evidence" value="ECO:0007669"/>
    <property type="project" value="UniProtKB-KW"/>
</dbReference>
<comment type="subcellular location">
    <subcellularLocation>
        <location evidence="1">Nucleus</location>
    </subcellularLocation>
</comment>
<dbReference type="Proteomes" id="UP000183567">
    <property type="component" value="Unassembled WGS sequence"/>
</dbReference>
<keyword evidence="5" id="KW-0698">rRNA processing</keyword>
<name>A0A1J8R042_9AGAM</name>
<gene>
    <name evidence="10" type="ORF">AZE42_02157</name>
</gene>
<evidence type="ECO:0000313" key="10">
    <source>
        <dbReference type="EMBL" id="OJA19128.1"/>
    </source>
</evidence>
<dbReference type="OrthoDB" id="21550at2759"/>
<feature type="compositionally biased region" description="Acidic residues" evidence="9">
    <location>
        <begin position="54"/>
        <end position="70"/>
    </location>
</feature>
<evidence type="ECO:0000256" key="5">
    <source>
        <dbReference type="ARBA" id="ARBA00022552"/>
    </source>
</evidence>
<evidence type="ECO:0000256" key="6">
    <source>
        <dbReference type="ARBA" id="ARBA00022553"/>
    </source>
</evidence>
<feature type="region of interest" description="Disordered" evidence="9">
    <location>
        <begin position="533"/>
        <end position="558"/>
    </location>
</feature>
<evidence type="ECO:0000256" key="1">
    <source>
        <dbReference type="ARBA" id="ARBA00004123"/>
    </source>
</evidence>
<feature type="compositionally biased region" description="Basic and acidic residues" evidence="9">
    <location>
        <begin position="366"/>
        <end position="400"/>
    </location>
</feature>
<dbReference type="PANTHER" id="PTHR31633:SF1">
    <property type="entry name" value="H_ACA RIBONUCLEOPROTEIN COMPLEX NON-CORE SUBUNIT NAF1"/>
    <property type="match status" value="1"/>
</dbReference>
<reference evidence="10 11" key="1">
    <citation type="submission" date="2016-03" db="EMBL/GenBank/DDBJ databases">
        <title>Comparative genomics of the ectomycorrhizal sister species Rhizopogon vinicolor and Rhizopogon vesiculosus (Basidiomycota: Boletales) reveals a divergence of the mating type B locus.</title>
        <authorList>
            <person name="Mujic A.B."/>
            <person name="Kuo A."/>
            <person name="Tritt A."/>
            <person name="Lipzen A."/>
            <person name="Chen C."/>
            <person name="Johnson J."/>
            <person name="Sharma A."/>
            <person name="Barry K."/>
            <person name="Grigoriev I.V."/>
            <person name="Spatafora J.W."/>
        </authorList>
    </citation>
    <scope>NUCLEOTIDE SEQUENCE [LARGE SCALE GENOMIC DNA]</scope>
    <source>
        <strain evidence="10 11">AM-OR11-056</strain>
    </source>
</reference>
<feature type="compositionally biased region" description="Acidic residues" evidence="9">
    <location>
        <begin position="86"/>
        <end position="104"/>
    </location>
</feature>
<keyword evidence="11" id="KW-1185">Reference proteome</keyword>
<dbReference type="InterPro" id="IPR038664">
    <property type="entry name" value="Gar1/Naf1_Cbf5-bd_sf"/>
</dbReference>
<feature type="compositionally biased region" description="Low complexity" evidence="9">
    <location>
        <begin position="477"/>
        <end position="487"/>
    </location>
</feature>
<organism evidence="10 11">
    <name type="scientific">Rhizopogon vesiculosus</name>
    <dbReference type="NCBI Taxonomy" id="180088"/>
    <lineage>
        <taxon>Eukaryota</taxon>
        <taxon>Fungi</taxon>
        <taxon>Dikarya</taxon>
        <taxon>Basidiomycota</taxon>
        <taxon>Agaricomycotina</taxon>
        <taxon>Agaricomycetes</taxon>
        <taxon>Agaricomycetidae</taxon>
        <taxon>Boletales</taxon>
        <taxon>Suillineae</taxon>
        <taxon>Rhizopogonaceae</taxon>
        <taxon>Rhizopogon</taxon>
    </lineage>
</organism>
<accession>A0A1J8R042</accession>
<evidence type="ECO:0000256" key="2">
    <source>
        <dbReference type="ARBA" id="ARBA00009801"/>
    </source>
</evidence>
<dbReference type="InterPro" id="IPR009000">
    <property type="entry name" value="Transl_B-barrel_sf"/>
</dbReference>
<evidence type="ECO:0000256" key="3">
    <source>
        <dbReference type="ARBA" id="ARBA00021438"/>
    </source>
</evidence>
<dbReference type="SUPFAM" id="SSF50447">
    <property type="entry name" value="Translation proteins"/>
    <property type="match status" value="1"/>
</dbReference>
<feature type="compositionally biased region" description="Polar residues" evidence="9">
    <location>
        <begin position="461"/>
        <end position="476"/>
    </location>
</feature>
<proteinExistence type="inferred from homology"/>
<evidence type="ECO:0000256" key="8">
    <source>
        <dbReference type="ARBA" id="ARBA00023242"/>
    </source>
</evidence>
<evidence type="ECO:0000313" key="11">
    <source>
        <dbReference type="Proteomes" id="UP000183567"/>
    </source>
</evidence>
<sequence length="579" mass="64177">MDFQFKVPETIPQDILLIRDIVGHIPPPKAVFPKDVRDSIDSSDDSIASSSSEIDSEDEVEADLLVPDEESSTRTPVIPGSPEADSSSDSDSDSSSESDTDETAEQAGNKTALNPRKPQIDVDDDEELGATAVTSYVQTKNEILDTDVIVPSVSEVGHEEVLEKVGEVLNIVGNVVIVKGLHADPSRAASEKALDTETLLVFDDRKVLGHIYETFGPTSQPLYQIKFNQSYPLDTEKIRVAREVYHVPQRSNFIFMEYLKKLRGSDASNIHDEEPAEDEMEFSDDEQEAAFKQARKKKRGMSVLSSRQTTPAPPQSHYDDVSEDIFYGANPYDAHGPYDDGYRVAGPSRPAPIPYDDPYADQVEVDSVKYERDLINPSERSAEARPIGREPERSFGDSRGRGRGRGRGYDRGGGARDRGRGRGRGRPDRGRRSEGESRWFQQSHTVPSSESYNPDTPRPLSPTSDTIERGTTQTSASISEYPSSQPYSPSPTWPYQPGGFQGHPFGQQEVVQPHINPRFASVFGFDMGPTNGPPAWFGGSQQAQYNSYRPPQPPQTWTNQWLVHGQESENAESDTYTPM</sequence>
<keyword evidence="7" id="KW-0694">RNA-binding</keyword>
<evidence type="ECO:0000256" key="9">
    <source>
        <dbReference type="SAM" id="MobiDB-lite"/>
    </source>
</evidence>
<protein>
    <recommendedName>
        <fullName evidence="3">H/ACA ribonucleoprotein complex non-core subunit NAF1</fullName>
    </recommendedName>
</protein>
<dbReference type="EMBL" id="LVVM01001169">
    <property type="protein sequence ID" value="OJA19128.1"/>
    <property type="molecule type" value="Genomic_DNA"/>
</dbReference>